<name>A0A7V0LV69_UNCW3</name>
<dbReference type="Proteomes" id="UP000886381">
    <property type="component" value="Unassembled WGS sequence"/>
</dbReference>
<dbReference type="EMBL" id="DRDR01000173">
    <property type="protein sequence ID" value="HDL60591.1"/>
    <property type="molecule type" value="Genomic_DNA"/>
</dbReference>
<sequence length="64" mass="7505">MQKPEIGPDIYMEKEIFLDGYYNAFAMTTGPCRFCRSCDTTKPCKYPHQARPANFRHMEHVDES</sequence>
<accession>A0A7V0LV69</accession>
<dbReference type="InterPro" id="IPR019271">
    <property type="entry name" value="DUF2284_metal-binding"/>
</dbReference>
<evidence type="ECO:0000313" key="1">
    <source>
        <dbReference type="EMBL" id="HDL60591.1"/>
    </source>
</evidence>
<dbReference type="Pfam" id="PF10050">
    <property type="entry name" value="DUF2284"/>
    <property type="match status" value="1"/>
</dbReference>
<dbReference type="AlphaFoldDB" id="A0A7V0LV69"/>
<gene>
    <name evidence="1" type="ORF">ENH14_03945</name>
</gene>
<protein>
    <submittedName>
        <fullName evidence="1">Uncharacterized protein</fullName>
    </submittedName>
</protein>
<comment type="caution">
    <text evidence="1">The sequence shown here is derived from an EMBL/GenBank/DDBJ whole genome shotgun (WGS) entry which is preliminary data.</text>
</comment>
<organism evidence="1">
    <name type="scientific">candidate division WOR-3 bacterium</name>
    <dbReference type="NCBI Taxonomy" id="2052148"/>
    <lineage>
        <taxon>Bacteria</taxon>
        <taxon>Bacteria division WOR-3</taxon>
    </lineage>
</organism>
<proteinExistence type="predicted"/>
<reference evidence="1" key="1">
    <citation type="journal article" date="2020" name="mSystems">
        <title>Genome- and Community-Level Interaction Insights into Carbon Utilization and Element Cycling Functions of Hydrothermarchaeota in Hydrothermal Sediment.</title>
        <authorList>
            <person name="Zhou Z."/>
            <person name="Liu Y."/>
            <person name="Xu W."/>
            <person name="Pan J."/>
            <person name="Luo Z.H."/>
            <person name="Li M."/>
        </authorList>
    </citation>
    <scope>NUCLEOTIDE SEQUENCE [LARGE SCALE GENOMIC DNA]</scope>
    <source>
        <strain evidence="1">HyVt-28</strain>
    </source>
</reference>